<dbReference type="EMBL" id="NVMD01000002">
    <property type="protein sequence ID" value="PED16459.1"/>
    <property type="molecule type" value="Genomic_DNA"/>
</dbReference>
<evidence type="ECO:0000313" key="1">
    <source>
        <dbReference type="EMBL" id="PED16459.1"/>
    </source>
</evidence>
<accession>A0A9X6U4V2</accession>
<dbReference type="EMBL" id="NUPM01000005">
    <property type="protein sequence ID" value="PGZ05033.1"/>
    <property type="molecule type" value="Genomic_DNA"/>
</dbReference>
<protein>
    <submittedName>
        <fullName evidence="1">Uncharacterized protein</fullName>
    </submittedName>
</protein>
<dbReference type="RefSeq" id="WP_097877118.1">
    <property type="nucleotide sequence ID" value="NZ_JBALLD010000003.1"/>
</dbReference>
<dbReference type="Proteomes" id="UP000223445">
    <property type="component" value="Unassembled WGS sequence"/>
</dbReference>
<gene>
    <name evidence="2" type="ORF">COE48_05465</name>
    <name evidence="1" type="ORF">CON01_01000</name>
</gene>
<dbReference type="AlphaFoldDB" id="A0A9X6U4V2"/>
<name>A0A9X6U4V2_BACTU</name>
<reference evidence="3 4" key="1">
    <citation type="submission" date="2017-09" db="EMBL/GenBank/DDBJ databases">
        <title>Large-scale bioinformatics analysis of Bacillus genomes uncovers conserved roles of natural products in bacterial physiology.</title>
        <authorList>
            <consortium name="Agbiome Team Llc"/>
            <person name="Bleich R.M."/>
            <person name="Grubbs K.J."/>
            <person name="Santa Maria K.C."/>
            <person name="Allen S.E."/>
            <person name="Farag S."/>
            <person name="Shank E.A."/>
            <person name="Bowers A."/>
        </authorList>
    </citation>
    <scope>NUCLEOTIDE SEQUENCE [LARGE SCALE GENOMIC DNA]</scope>
    <source>
        <strain evidence="2 4">AFS030179</strain>
        <strain evidence="1 3">AFS094940</strain>
    </source>
</reference>
<evidence type="ECO:0000313" key="3">
    <source>
        <dbReference type="Proteomes" id="UP000220127"/>
    </source>
</evidence>
<proteinExistence type="predicted"/>
<comment type="caution">
    <text evidence="1">The sequence shown here is derived from an EMBL/GenBank/DDBJ whole genome shotgun (WGS) entry which is preliminary data.</text>
</comment>
<evidence type="ECO:0000313" key="2">
    <source>
        <dbReference type="EMBL" id="PGZ05033.1"/>
    </source>
</evidence>
<sequence>MLPKKYDKYDKVVVSEKELSKISKWFVDNFKQENGAFPLEKGIFHLEVEFNGINASTYTVFELHDTYILFDVYDTYQSPTVKFKAYNKDGTMKYKKISSFRVKDKLTQADIDSRMPRTMEILTRNFMQTMYFMANFIDEKRVVQETTPQVQPTNLLMAKPVLNNKTSTRQIGRKVYKLKADRKTLHKRPYERHIDAWTRRGHFRYLKSGKRVWIAPTIVKAQGVESSDTKPSEYKL</sequence>
<organism evidence="1 3">
    <name type="scientific">Bacillus thuringiensis</name>
    <dbReference type="NCBI Taxonomy" id="1428"/>
    <lineage>
        <taxon>Bacteria</taxon>
        <taxon>Bacillati</taxon>
        <taxon>Bacillota</taxon>
        <taxon>Bacilli</taxon>
        <taxon>Bacillales</taxon>
        <taxon>Bacillaceae</taxon>
        <taxon>Bacillus</taxon>
        <taxon>Bacillus cereus group</taxon>
    </lineage>
</organism>
<dbReference type="Proteomes" id="UP000220127">
    <property type="component" value="Unassembled WGS sequence"/>
</dbReference>
<evidence type="ECO:0000313" key="4">
    <source>
        <dbReference type="Proteomes" id="UP000223445"/>
    </source>
</evidence>